<sequence length="482" mass="55416">MAPYSSEFPQNDPLSYQVKAKKQVHENVQPPFEILNKYRSQMKRLRSGKFHEIEKSDELSSVFSALSIIRMAKLKSNYSHHKGDFLSTLPNSSHQFDSALAHKHTAEHLKRSLCLLDAADKFFNRKYDQAEKSINAVLSEYSHADDHPVDRVIACFARDLRERIDIENGKIDLERELVHVDVEQELVDLKSAIHENEQKLPFSQITHFTAIQTILDSLASAEKIHFIDIGKKLGSHWIIIMHALANRKNIRIEQLKITVVCTLKDDVEETGDLLSSFAESMNLPFVFKILHSEMNELKKDEFELENGETVAVFLEFCLTSLSFCPKNIEALIQGIKNLNPRVMVVSEVEANTSGSAFIDRFDEAIIICSAMFDCLEDCLERDNKCRVIIEKIYFQEIIKNGVLSEVEEGFKRCRKIDFWREYFARFGIVETELSQASMYQASLLIRESCRWKLCSLSMNGKCMLLGWNGIPLRSLSAWKFSE</sequence>
<accession>A0ABR0XPA7</accession>
<evidence type="ECO:0000256" key="2">
    <source>
        <dbReference type="ARBA" id="ARBA00023163"/>
    </source>
</evidence>
<evidence type="ECO:0008006" key="6">
    <source>
        <dbReference type="Google" id="ProtNLM"/>
    </source>
</evidence>
<comment type="caution">
    <text evidence="4">The sequence shown here is derived from an EMBL/GenBank/DDBJ whole genome shotgun (WGS) entry which is preliminary data.</text>
</comment>
<comment type="similarity">
    <text evidence="3">Belongs to the GRAS family.</text>
</comment>
<dbReference type="PROSITE" id="PS50985">
    <property type="entry name" value="GRAS"/>
    <property type="match status" value="1"/>
</dbReference>
<reference evidence="4 5" key="1">
    <citation type="journal article" date="2021" name="Comput. Struct. Biotechnol. J.">
        <title>De novo genome assembly of the potent medicinal plant Rehmannia glutinosa using nanopore technology.</title>
        <authorList>
            <person name="Ma L."/>
            <person name="Dong C."/>
            <person name="Song C."/>
            <person name="Wang X."/>
            <person name="Zheng X."/>
            <person name="Niu Y."/>
            <person name="Chen S."/>
            <person name="Feng W."/>
        </authorList>
    </citation>
    <scope>NUCLEOTIDE SEQUENCE [LARGE SCALE GENOMIC DNA]</scope>
    <source>
        <strain evidence="4">DH-2019</strain>
    </source>
</reference>
<evidence type="ECO:0000313" key="5">
    <source>
        <dbReference type="Proteomes" id="UP001318860"/>
    </source>
</evidence>
<evidence type="ECO:0000256" key="3">
    <source>
        <dbReference type="PROSITE-ProRule" id="PRU01191"/>
    </source>
</evidence>
<gene>
    <name evidence="4" type="ORF">DH2020_004387</name>
</gene>
<dbReference type="Proteomes" id="UP001318860">
    <property type="component" value="Unassembled WGS sequence"/>
</dbReference>
<dbReference type="InterPro" id="IPR005202">
    <property type="entry name" value="TF_GRAS"/>
</dbReference>
<comment type="caution">
    <text evidence="3">Lacks conserved residue(s) required for the propagation of feature annotation.</text>
</comment>
<keyword evidence="5" id="KW-1185">Reference proteome</keyword>
<proteinExistence type="inferred from homology"/>
<organism evidence="4 5">
    <name type="scientific">Rehmannia glutinosa</name>
    <name type="common">Chinese foxglove</name>
    <dbReference type="NCBI Taxonomy" id="99300"/>
    <lineage>
        <taxon>Eukaryota</taxon>
        <taxon>Viridiplantae</taxon>
        <taxon>Streptophyta</taxon>
        <taxon>Embryophyta</taxon>
        <taxon>Tracheophyta</taxon>
        <taxon>Spermatophyta</taxon>
        <taxon>Magnoliopsida</taxon>
        <taxon>eudicotyledons</taxon>
        <taxon>Gunneridae</taxon>
        <taxon>Pentapetalae</taxon>
        <taxon>asterids</taxon>
        <taxon>lamiids</taxon>
        <taxon>Lamiales</taxon>
        <taxon>Orobanchaceae</taxon>
        <taxon>Rehmannieae</taxon>
        <taxon>Rehmannia</taxon>
    </lineage>
</organism>
<evidence type="ECO:0000256" key="1">
    <source>
        <dbReference type="ARBA" id="ARBA00023015"/>
    </source>
</evidence>
<dbReference type="Pfam" id="PF03514">
    <property type="entry name" value="GRAS"/>
    <property type="match status" value="1"/>
</dbReference>
<evidence type="ECO:0000313" key="4">
    <source>
        <dbReference type="EMBL" id="KAK6161006.1"/>
    </source>
</evidence>
<keyword evidence="2" id="KW-0804">Transcription</keyword>
<feature type="region of interest" description="Leucine repeat II (LRII)" evidence="3">
    <location>
        <begin position="269"/>
        <end position="301"/>
    </location>
</feature>
<protein>
    <recommendedName>
        <fullName evidence="6">DELLA protein</fullName>
    </recommendedName>
</protein>
<dbReference type="EMBL" id="JABTTQ020000003">
    <property type="protein sequence ID" value="KAK6161006.1"/>
    <property type="molecule type" value="Genomic_DNA"/>
</dbReference>
<dbReference type="PANTHER" id="PTHR31636">
    <property type="entry name" value="OSJNBA0084A10.13 PROTEIN-RELATED"/>
    <property type="match status" value="1"/>
</dbReference>
<feature type="region of interest" description="SAW" evidence="3">
    <location>
        <begin position="403"/>
        <end position="479"/>
    </location>
</feature>
<keyword evidence="1" id="KW-0805">Transcription regulation</keyword>
<name>A0ABR0XPA7_REHGL</name>